<sequence>MSVSASLCLTRLALSLKRVSTATWGRLMTLHMAWNCFSLATPTVRWPSSVSKAAYGTMLSWPVPCRVASLPALR</sequence>
<evidence type="ECO:0000256" key="1">
    <source>
        <dbReference type="SAM" id="SignalP"/>
    </source>
</evidence>
<keyword evidence="1" id="KW-0732">Signal</keyword>
<organism evidence="2">
    <name type="scientific">Ixodes ricinus</name>
    <name type="common">Common tick</name>
    <name type="synonym">Acarus ricinus</name>
    <dbReference type="NCBI Taxonomy" id="34613"/>
    <lineage>
        <taxon>Eukaryota</taxon>
        <taxon>Metazoa</taxon>
        <taxon>Ecdysozoa</taxon>
        <taxon>Arthropoda</taxon>
        <taxon>Chelicerata</taxon>
        <taxon>Arachnida</taxon>
        <taxon>Acari</taxon>
        <taxon>Parasitiformes</taxon>
        <taxon>Ixodida</taxon>
        <taxon>Ixodoidea</taxon>
        <taxon>Ixodidae</taxon>
        <taxon>Ixodinae</taxon>
        <taxon>Ixodes</taxon>
    </lineage>
</organism>
<reference evidence="2" key="1">
    <citation type="submission" date="2019-12" db="EMBL/GenBank/DDBJ databases">
        <title>An insight into the sialome of adult female Ixodes ricinus ticks feeding for 6 days.</title>
        <authorList>
            <person name="Perner J."/>
            <person name="Ribeiro J.M.C."/>
        </authorList>
    </citation>
    <scope>NUCLEOTIDE SEQUENCE</scope>
    <source>
        <strain evidence="2">Semi-engorged</strain>
        <tissue evidence="2">Salivary glands</tissue>
    </source>
</reference>
<evidence type="ECO:0000313" key="2">
    <source>
        <dbReference type="EMBL" id="MXU83197.1"/>
    </source>
</evidence>
<protein>
    <submittedName>
        <fullName evidence="2">Putative secreted protein</fullName>
    </submittedName>
</protein>
<dbReference type="EMBL" id="GIFC01001114">
    <property type="protein sequence ID" value="MXU83197.1"/>
    <property type="molecule type" value="Transcribed_RNA"/>
</dbReference>
<dbReference type="AlphaFoldDB" id="A0A6B0U1Y4"/>
<feature type="chain" id="PRO_5025537002" evidence="1">
    <location>
        <begin position="22"/>
        <end position="74"/>
    </location>
</feature>
<feature type="signal peptide" evidence="1">
    <location>
        <begin position="1"/>
        <end position="21"/>
    </location>
</feature>
<name>A0A6B0U1Y4_IXORI</name>
<accession>A0A6B0U1Y4</accession>
<proteinExistence type="predicted"/>